<name>A0A9J6QNS4_9FIRM</name>
<evidence type="ECO:0000259" key="4">
    <source>
        <dbReference type="PROSITE" id="PS51379"/>
    </source>
</evidence>
<dbReference type="Gene3D" id="4.10.260.20">
    <property type="entry name" value="Iron hydrogenase, small subunit"/>
    <property type="match status" value="1"/>
</dbReference>
<dbReference type="SUPFAM" id="SSF53920">
    <property type="entry name" value="Fe-only hydrogenase"/>
    <property type="match status" value="1"/>
</dbReference>
<feature type="domain" description="4Fe-4S ferredoxin-type" evidence="4">
    <location>
        <begin position="49"/>
        <end position="79"/>
    </location>
</feature>
<dbReference type="NCBIfam" id="TIGR02512">
    <property type="entry name" value="FeFe_hydrog_A"/>
    <property type="match status" value="1"/>
</dbReference>
<dbReference type="Gene3D" id="3.30.70.20">
    <property type="match status" value="1"/>
</dbReference>
<proteinExistence type="predicted"/>
<dbReference type="RefSeq" id="WP_253021164.1">
    <property type="nucleotide sequence ID" value="NZ_JAOSHN010000004.1"/>
</dbReference>
<comment type="caution">
    <text evidence="5">The sequence shown here is derived from an EMBL/GenBank/DDBJ whole genome shotgun (WGS) entry which is preliminary data.</text>
</comment>
<dbReference type="InterPro" id="IPR013352">
    <property type="entry name" value="Fe_hydrogenase_subset"/>
</dbReference>
<dbReference type="PROSITE" id="PS51379">
    <property type="entry name" value="4FE4S_FER_2"/>
    <property type="match status" value="2"/>
</dbReference>
<accession>A0A9J6QNS4</accession>
<dbReference type="AlphaFoldDB" id="A0A9J6QNS4"/>
<keyword evidence="2" id="KW-0408">Iron</keyword>
<dbReference type="Pfam" id="PF02906">
    <property type="entry name" value="Fe_hyd_lg_C"/>
    <property type="match status" value="1"/>
</dbReference>
<dbReference type="InterPro" id="IPR004108">
    <property type="entry name" value="Fe_hydrogenase_lsu_C"/>
</dbReference>
<keyword evidence="6" id="KW-1185">Reference proteome</keyword>
<organism evidence="5 6">
    <name type="scientific">Hominibacterium faecale</name>
    <dbReference type="NCBI Taxonomy" id="2839743"/>
    <lineage>
        <taxon>Bacteria</taxon>
        <taxon>Bacillati</taxon>
        <taxon>Bacillota</taxon>
        <taxon>Clostridia</taxon>
        <taxon>Peptostreptococcales</taxon>
        <taxon>Anaerovoracaceae</taxon>
        <taxon>Hominibacterium</taxon>
    </lineage>
</organism>
<dbReference type="SMART" id="SM00902">
    <property type="entry name" value="Fe_hyd_SSU"/>
    <property type="match status" value="1"/>
</dbReference>
<dbReference type="Pfam" id="PF02256">
    <property type="entry name" value="Fe_hyd_SSU"/>
    <property type="match status" value="1"/>
</dbReference>
<evidence type="ECO:0000256" key="1">
    <source>
        <dbReference type="ARBA" id="ARBA00022723"/>
    </source>
</evidence>
<dbReference type="EMBL" id="JAOSHN010000004">
    <property type="protein sequence ID" value="MCU7378833.1"/>
    <property type="molecule type" value="Genomic_DNA"/>
</dbReference>
<dbReference type="InterPro" id="IPR017896">
    <property type="entry name" value="4Fe4S_Fe-S-bd"/>
</dbReference>
<dbReference type="Gene3D" id="3.40.50.1780">
    <property type="match status" value="1"/>
</dbReference>
<protein>
    <submittedName>
        <fullName evidence="5">[FeFe] hydrogenase, group A</fullName>
    </submittedName>
</protein>
<dbReference type="GO" id="GO:0051536">
    <property type="term" value="F:iron-sulfur cluster binding"/>
    <property type="evidence" value="ECO:0007669"/>
    <property type="project" value="UniProtKB-KW"/>
</dbReference>
<dbReference type="PANTHER" id="PTHR11615">
    <property type="entry name" value="NITRATE, FORMATE, IRON DEHYDROGENASE"/>
    <property type="match status" value="1"/>
</dbReference>
<gene>
    <name evidence="5" type="ORF">OBO34_10755</name>
</gene>
<evidence type="ECO:0000313" key="6">
    <source>
        <dbReference type="Proteomes" id="UP001065549"/>
    </source>
</evidence>
<dbReference type="GO" id="GO:0005506">
    <property type="term" value="F:iron ion binding"/>
    <property type="evidence" value="ECO:0007669"/>
    <property type="project" value="InterPro"/>
</dbReference>
<sequence>MTMNSYDRCVAVAEDNPAIVKDKDLCVECGHCLAVCQEEIGVAGRTQALGAGGEAELSCINCGQCSAACPESAITLRSEIDLVRTAIGDPEKVVVFSTSPSVRVGLGDAFLDKAGTWAEGKMVAALKALGADYVFDVTFSADLTIIEEGCELLSRLLTGSGPLPQFTSCCPAWVKYVETYHPQLIANLSTAKSPIGMQGATIKTYFAGKAGIDPAKLVTVNVTPCTAKKAEIRRSELADAGNLVGRSDMRDNDYVITTKELAQWMKEEHIVFEELADAEFDSILGKGSGAGVIFGNTGGVMEAALRMAFQSLTGQPPANDLLDFEPVRGLTGVKKAAVELAGKQINVAVVYGTANAEKFLAGDISDYHFVEVMTCPGGCISGAGQPQMHCVPVVDDIRRSRISSMYAEDARMSLRNSIDNPQVAQVYREFYGEPLGPLAEKLLHTSYRSR</sequence>
<dbReference type="SUPFAM" id="SSF54862">
    <property type="entry name" value="4Fe-4S ferredoxins"/>
    <property type="match status" value="1"/>
</dbReference>
<dbReference type="InterPro" id="IPR003149">
    <property type="entry name" value="Fe_hydrogenase_ssu"/>
</dbReference>
<dbReference type="Gene3D" id="3.40.950.10">
    <property type="entry name" value="Fe-only Hydrogenase (Larger Subunit), Chain L, domain 3"/>
    <property type="match status" value="1"/>
</dbReference>
<dbReference type="Pfam" id="PF13237">
    <property type="entry name" value="Fer4_10"/>
    <property type="match status" value="1"/>
</dbReference>
<reference evidence="5" key="1">
    <citation type="submission" date="2022-09" db="EMBL/GenBank/DDBJ databases">
        <title>Culturomic study of gut microbiota in children with autism spectrum disorder.</title>
        <authorList>
            <person name="Efimov B.A."/>
            <person name="Chaplin A.V."/>
            <person name="Sokolova S.R."/>
            <person name="Pikina A.P."/>
            <person name="Korzhanova M."/>
            <person name="Belova V."/>
            <person name="Korostin D."/>
        </authorList>
    </citation>
    <scope>NUCLEOTIDE SEQUENCE</scope>
    <source>
        <strain evidence="5">ASD5510</strain>
    </source>
</reference>
<evidence type="ECO:0000313" key="5">
    <source>
        <dbReference type="EMBL" id="MCU7378833.1"/>
    </source>
</evidence>
<keyword evidence="3" id="KW-0411">Iron-sulfur</keyword>
<feature type="domain" description="4Fe-4S ferredoxin-type" evidence="4">
    <location>
        <begin position="17"/>
        <end position="46"/>
    </location>
</feature>
<dbReference type="InterPro" id="IPR036991">
    <property type="entry name" value="Fe_hydrogenase_ssu_sf"/>
</dbReference>
<dbReference type="Proteomes" id="UP001065549">
    <property type="component" value="Unassembled WGS sequence"/>
</dbReference>
<keyword evidence="1" id="KW-0479">Metal-binding</keyword>
<evidence type="ECO:0000256" key="3">
    <source>
        <dbReference type="ARBA" id="ARBA00023014"/>
    </source>
</evidence>
<dbReference type="InterPro" id="IPR009016">
    <property type="entry name" value="Fe_hydrogenase"/>
</dbReference>
<dbReference type="GO" id="GO:0008901">
    <property type="term" value="F:ferredoxin hydrogenase activity"/>
    <property type="evidence" value="ECO:0007669"/>
    <property type="project" value="InterPro"/>
</dbReference>
<evidence type="ECO:0000256" key="2">
    <source>
        <dbReference type="ARBA" id="ARBA00023004"/>
    </source>
</evidence>
<dbReference type="InterPro" id="IPR050340">
    <property type="entry name" value="Cytosolic_Fe-S_CAF"/>
</dbReference>
<dbReference type="InterPro" id="IPR017900">
    <property type="entry name" value="4Fe4S_Fe_S_CS"/>
</dbReference>
<dbReference type="PROSITE" id="PS00198">
    <property type="entry name" value="4FE4S_FER_1"/>
    <property type="match status" value="1"/>
</dbReference>